<keyword evidence="11" id="KW-1185">Reference proteome</keyword>
<keyword evidence="2" id="KW-0433">Leucine-rich repeat</keyword>
<dbReference type="Pfam" id="PF18052">
    <property type="entry name" value="Rx_N"/>
    <property type="match status" value="1"/>
</dbReference>
<dbReference type="PANTHER" id="PTHR19338">
    <property type="entry name" value="TRANSLOCASE OF INNER MITOCHONDRIAL MEMBRANE 13 HOMOLOG"/>
    <property type="match status" value="1"/>
</dbReference>
<sequence>MSAALEMVSESEEENPRVKEWMSQLRELSYDVEDCIEIFTHCLGNVDTCDGFIHKIINKVTTLKAHYHIGNQINELKERALEVSDRRKRYKLDPSASSPRSLVIDPRLPALFEETDRLVGIDTQMDKLVKLLTDGIDSYSQCKVVSIAGLGGLGKTTLANQIFHKFLKSSSPLTEEQNQNIAKMQENHYLKAFEYLQLVNMNREYLQNRSLQIFTVEYPEETVIISPEGFQHLEDFHFRPSMYCRTKKSMLSLVFEEGAMPRLKRLWFRFVLHDTLSAYGVGFDFGISLLLSLKRLWVSINCHGARVSEVETAQVTIKNAAALLPNRPRHEIHIFGDEEMVKDKEWR</sequence>
<accession>A0AAV5E1X1</accession>
<keyword evidence="5" id="KW-0611">Plant defense</keyword>
<gene>
    <name evidence="10" type="primary">gb03458</name>
    <name evidence="10" type="ORF">PR202_gb03458</name>
</gene>
<keyword evidence="3" id="KW-0677">Repeat</keyword>
<evidence type="ECO:0000256" key="6">
    <source>
        <dbReference type="ARBA" id="ARBA00023054"/>
    </source>
</evidence>
<dbReference type="SUPFAM" id="SSF52540">
    <property type="entry name" value="P-loop containing nucleoside triphosphate hydrolases"/>
    <property type="match status" value="1"/>
</dbReference>
<dbReference type="Gene3D" id="3.40.50.300">
    <property type="entry name" value="P-loop containing nucleotide triphosphate hydrolases"/>
    <property type="match status" value="1"/>
</dbReference>
<reference evidence="10" key="2">
    <citation type="submission" date="2021-12" db="EMBL/GenBank/DDBJ databases">
        <title>Resequencing data analysis of finger millet.</title>
        <authorList>
            <person name="Hatakeyama M."/>
            <person name="Aluri S."/>
            <person name="Balachadran M.T."/>
            <person name="Sivarajan S.R."/>
            <person name="Poveda L."/>
            <person name="Shimizu-Inatsugi R."/>
            <person name="Schlapbach R."/>
            <person name="Sreeman S.M."/>
            <person name="Shimizu K.K."/>
        </authorList>
    </citation>
    <scope>NUCLEOTIDE SEQUENCE</scope>
</reference>
<evidence type="ECO:0000313" key="10">
    <source>
        <dbReference type="EMBL" id="GJN16467.1"/>
    </source>
</evidence>
<feature type="domain" description="Disease resistance R13L4/SHOC-2-like LRR" evidence="9">
    <location>
        <begin position="209"/>
        <end position="329"/>
    </location>
</feature>
<feature type="domain" description="Disease resistance N-terminal" evidence="8">
    <location>
        <begin position="1"/>
        <end position="45"/>
    </location>
</feature>
<keyword evidence="6" id="KW-0175">Coiled coil</keyword>
<dbReference type="InterPro" id="IPR027417">
    <property type="entry name" value="P-loop_NTPase"/>
</dbReference>
<dbReference type="Proteomes" id="UP001054889">
    <property type="component" value="Unassembled WGS sequence"/>
</dbReference>
<evidence type="ECO:0008006" key="12">
    <source>
        <dbReference type="Google" id="ProtNLM"/>
    </source>
</evidence>
<comment type="similarity">
    <text evidence="1">Belongs to the disease resistance NB-LRR family.</text>
</comment>
<protein>
    <recommendedName>
        <fullName evidence="12">Rx N-terminal domain-containing protein</fullName>
    </recommendedName>
</protein>
<evidence type="ECO:0000259" key="9">
    <source>
        <dbReference type="Pfam" id="PF23598"/>
    </source>
</evidence>
<dbReference type="Gene3D" id="1.20.5.4130">
    <property type="match status" value="1"/>
</dbReference>
<evidence type="ECO:0000256" key="3">
    <source>
        <dbReference type="ARBA" id="ARBA00022737"/>
    </source>
</evidence>
<proteinExistence type="inferred from homology"/>
<keyword evidence="4" id="KW-0547">Nucleotide-binding</keyword>
<evidence type="ECO:0000256" key="2">
    <source>
        <dbReference type="ARBA" id="ARBA00022614"/>
    </source>
</evidence>
<dbReference type="CDD" id="cd14798">
    <property type="entry name" value="RX-CC_like"/>
    <property type="match status" value="1"/>
</dbReference>
<dbReference type="InterPro" id="IPR002182">
    <property type="entry name" value="NB-ARC"/>
</dbReference>
<comment type="caution">
    <text evidence="10">The sequence shown here is derived from an EMBL/GenBank/DDBJ whole genome shotgun (WGS) entry which is preliminary data.</text>
</comment>
<dbReference type="EMBL" id="BQKI01000072">
    <property type="protein sequence ID" value="GJN16467.1"/>
    <property type="molecule type" value="Genomic_DNA"/>
</dbReference>
<evidence type="ECO:0000256" key="4">
    <source>
        <dbReference type="ARBA" id="ARBA00022741"/>
    </source>
</evidence>
<dbReference type="InterPro" id="IPR038005">
    <property type="entry name" value="RX-like_CC"/>
</dbReference>
<evidence type="ECO:0000313" key="11">
    <source>
        <dbReference type="Proteomes" id="UP001054889"/>
    </source>
</evidence>
<evidence type="ECO:0000259" key="8">
    <source>
        <dbReference type="Pfam" id="PF18052"/>
    </source>
</evidence>
<evidence type="ECO:0000256" key="1">
    <source>
        <dbReference type="ARBA" id="ARBA00008894"/>
    </source>
</evidence>
<dbReference type="Pfam" id="PF23598">
    <property type="entry name" value="LRR_14"/>
    <property type="match status" value="1"/>
</dbReference>
<dbReference type="InterPro" id="IPR041118">
    <property type="entry name" value="Rx_N"/>
</dbReference>
<organism evidence="10 11">
    <name type="scientific">Eleusine coracana subsp. coracana</name>
    <dbReference type="NCBI Taxonomy" id="191504"/>
    <lineage>
        <taxon>Eukaryota</taxon>
        <taxon>Viridiplantae</taxon>
        <taxon>Streptophyta</taxon>
        <taxon>Embryophyta</taxon>
        <taxon>Tracheophyta</taxon>
        <taxon>Spermatophyta</taxon>
        <taxon>Magnoliopsida</taxon>
        <taxon>Liliopsida</taxon>
        <taxon>Poales</taxon>
        <taxon>Poaceae</taxon>
        <taxon>PACMAD clade</taxon>
        <taxon>Chloridoideae</taxon>
        <taxon>Cynodonteae</taxon>
        <taxon>Eleusininae</taxon>
        <taxon>Eleusine</taxon>
    </lineage>
</organism>
<dbReference type="GO" id="GO:0043531">
    <property type="term" value="F:ADP binding"/>
    <property type="evidence" value="ECO:0007669"/>
    <property type="project" value="InterPro"/>
</dbReference>
<evidence type="ECO:0000259" key="7">
    <source>
        <dbReference type="Pfam" id="PF00931"/>
    </source>
</evidence>
<dbReference type="Pfam" id="PF00931">
    <property type="entry name" value="NB-ARC"/>
    <property type="match status" value="1"/>
</dbReference>
<evidence type="ECO:0000256" key="5">
    <source>
        <dbReference type="ARBA" id="ARBA00022821"/>
    </source>
</evidence>
<dbReference type="GO" id="GO:0006952">
    <property type="term" value="P:defense response"/>
    <property type="evidence" value="ECO:0007669"/>
    <property type="project" value="UniProtKB-KW"/>
</dbReference>
<dbReference type="AlphaFoldDB" id="A0AAV5E1X1"/>
<dbReference type="PANTHER" id="PTHR19338:SF45">
    <property type="entry name" value="RX N-TERMINAL DOMAIN-CONTAINING PROTEIN"/>
    <property type="match status" value="1"/>
</dbReference>
<feature type="domain" description="NB-ARC" evidence="7">
    <location>
        <begin position="123"/>
        <end position="166"/>
    </location>
</feature>
<name>A0AAV5E1X1_ELECO</name>
<dbReference type="InterPro" id="IPR055414">
    <property type="entry name" value="LRR_R13L4/SHOC2-like"/>
</dbReference>
<reference evidence="10" key="1">
    <citation type="journal article" date="2018" name="DNA Res.">
        <title>Multiple hybrid de novo genome assembly of finger millet, an orphan allotetraploid crop.</title>
        <authorList>
            <person name="Hatakeyama M."/>
            <person name="Aluri S."/>
            <person name="Balachadran M.T."/>
            <person name="Sivarajan S.R."/>
            <person name="Patrignani A."/>
            <person name="Gruter S."/>
            <person name="Poveda L."/>
            <person name="Shimizu-Inatsugi R."/>
            <person name="Baeten J."/>
            <person name="Francoijs K.J."/>
            <person name="Nataraja K.N."/>
            <person name="Reddy Y.A.N."/>
            <person name="Phadnis S."/>
            <person name="Ravikumar R.L."/>
            <person name="Schlapbach R."/>
            <person name="Sreeman S.M."/>
            <person name="Shimizu K.K."/>
        </authorList>
    </citation>
    <scope>NUCLEOTIDE SEQUENCE</scope>
</reference>